<comment type="caution">
    <text evidence="4">The sequence shown here is derived from an EMBL/GenBank/DDBJ whole genome shotgun (WGS) entry which is preliminary data.</text>
</comment>
<evidence type="ECO:0000256" key="2">
    <source>
        <dbReference type="SAM" id="MobiDB-lite"/>
    </source>
</evidence>
<dbReference type="EMBL" id="BONX01000036">
    <property type="protein sequence ID" value="GIG98634.1"/>
    <property type="molecule type" value="Genomic_DNA"/>
</dbReference>
<feature type="compositionally biased region" description="Low complexity" evidence="2">
    <location>
        <begin position="52"/>
        <end position="61"/>
    </location>
</feature>
<feature type="domain" description="Phosphotyrosine protein phosphatase I" evidence="3">
    <location>
        <begin position="91"/>
        <end position="216"/>
    </location>
</feature>
<evidence type="ECO:0000259" key="3">
    <source>
        <dbReference type="SMART" id="SM00226"/>
    </source>
</evidence>
<name>A0ABQ4EVE3_9ACTN</name>
<proteinExistence type="predicted"/>
<dbReference type="Pfam" id="PF01451">
    <property type="entry name" value="LMWPc"/>
    <property type="match status" value="1"/>
</dbReference>
<dbReference type="Gene3D" id="3.40.50.2300">
    <property type="match status" value="1"/>
</dbReference>
<dbReference type="SUPFAM" id="SSF52788">
    <property type="entry name" value="Phosphotyrosine protein phosphatases I"/>
    <property type="match status" value="1"/>
</dbReference>
<dbReference type="PANTHER" id="PTHR43428:SF1">
    <property type="entry name" value="ARSENATE REDUCTASE"/>
    <property type="match status" value="1"/>
</dbReference>
<accession>A0ABQ4EVE3</accession>
<keyword evidence="1" id="KW-0059">Arsenical resistance</keyword>
<evidence type="ECO:0000313" key="4">
    <source>
        <dbReference type="EMBL" id="GIG98634.1"/>
    </source>
</evidence>
<reference evidence="4 5" key="1">
    <citation type="submission" date="2021-01" db="EMBL/GenBank/DDBJ databases">
        <title>Whole genome shotgun sequence of Plantactinospora mayteni NBRC 109088.</title>
        <authorList>
            <person name="Komaki H."/>
            <person name="Tamura T."/>
        </authorList>
    </citation>
    <scope>NUCLEOTIDE SEQUENCE [LARGE SCALE GENOMIC DNA]</scope>
    <source>
        <strain evidence="4 5">NBRC 109088</strain>
    </source>
</reference>
<dbReference type="InterPro" id="IPR023485">
    <property type="entry name" value="Ptyr_pPase"/>
</dbReference>
<dbReference type="CDD" id="cd16345">
    <property type="entry name" value="LMWP_ArsC"/>
    <property type="match status" value="1"/>
</dbReference>
<dbReference type="SMART" id="SM00226">
    <property type="entry name" value="LMWPc"/>
    <property type="match status" value="1"/>
</dbReference>
<dbReference type="Proteomes" id="UP000621500">
    <property type="component" value="Unassembled WGS sequence"/>
</dbReference>
<sequence length="224" mass="23937">MTAARRGADEAAETDSGGPTVSGGTPNGPIDGHVNEPYQPRFRTARLDRQLPGMPARRGAAPPEPTATIDVPATRRPRHLTSKEPTMPDRPSVLFVCVHNAGRSQMAAGWLRHLAGDTVEVRSAGSAPADQVNPAAVEAMREVGIDITDQTPKLLEWETAESSDVIVTMGCGDTCPVFPGKRYEDWQLDDPAGQGVDAVRPIRDEIRTRVEKLLTELSAGQAAG</sequence>
<evidence type="ECO:0000313" key="5">
    <source>
        <dbReference type="Proteomes" id="UP000621500"/>
    </source>
</evidence>
<feature type="region of interest" description="Disordered" evidence="2">
    <location>
        <begin position="1"/>
        <end position="70"/>
    </location>
</feature>
<dbReference type="PANTHER" id="PTHR43428">
    <property type="entry name" value="ARSENATE REDUCTASE"/>
    <property type="match status" value="1"/>
</dbReference>
<gene>
    <name evidence="4" type="ORF">Pma05_52070</name>
</gene>
<evidence type="ECO:0000256" key="1">
    <source>
        <dbReference type="ARBA" id="ARBA00022849"/>
    </source>
</evidence>
<organism evidence="4 5">
    <name type="scientific">Plantactinospora mayteni</name>
    <dbReference type="NCBI Taxonomy" id="566021"/>
    <lineage>
        <taxon>Bacteria</taxon>
        <taxon>Bacillati</taxon>
        <taxon>Actinomycetota</taxon>
        <taxon>Actinomycetes</taxon>
        <taxon>Micromonosporales</taxon>
        <taxon>Micromonosporaceae</taxon>
        <taxon>Plantactinospora</taxon>
    </lineage>
</organism>
<protein>
    <recommendedName>
        <fullName evidence="3">Phosphotyrosine protein phosphatase I domain-containing protein</fullName>
    </recommendedName>
</protein>
<dbReference type="InterPro" id="IPR036196">
    <property type="entry name" value="Ptyr_pPase_sf"/>
</dbReference>
<keyword evidence="5" id="KW-1185">Reference proteome</keyword>